<dbReference type="Gene3D" id="1.10.10.10">
    <property type="entry name" value="Winged helix-like DNA-binding domain superfamily/Winged helix DNA-binding domain"/>
    <property type="match status" value="1"/>
</dbReference>
<comment type="caution">
    <text evidence="5">The sequence shown here is derived from an EMBL/GenBank/DDBJ whole genome shotgun (WGS) entry which is preliminary data.</text>
</comment>
<evidence type="ECO:0000256" key="2">
    <source>
        <dbReference type="ARBA" id="ARBA00023125"/>
    </source>
</evidence>
<dbReference type="InterPro" id="IPR036388">
    <property type="entry name" value="WH-like_DNA-bd_sf"/>
</dbReference>
<dbReference type="GO" id="GO:0003677">
    <property type="term" value="F:DNA binding"/>
    <property type="evidence" value="ECO:0007669"/>
    <property type="project" value="UniProtKB-KW"/>
</dbReference>
<accession>A0A841L615</accession>
<name>A0A841L615_9FIRM</name>
<protein>
    <submittedName>
        <fullName evidence="5">DNA-binding transcriptional regulator YhcF (GntR family)</fullName>
    </submittedName>
</protein>
<gene>
    <name evidence="5" type="ORF">HNQ80_003975</name>
</gene>
<proteinExistence type="predicted"/>
<keyword evidence="3" id="KW-0804">Transcription</keyword>
<keyword evidence="6" id="KW-1185">Reference proteome</keyword>
<dbReference type="PANTHER" id="PTHR38445:SF9">
    <property type="entry name" value="HTH-TYPE TRANSCRIPTIONAL REPRESSOR YTRA"/>
    <property type="match status" value="1"/>
</dbReference>
<dbReference type="CDD" id="cd07377">
    <property type="entry name" value="WHTH_GntR"/>
    <property type="match status" value="1"/>
</dbReference>
<evidence type="ECO:0000256" key="1">
    <source>
        <dbReference type="ARBA" id="ARBA00023015"/>
    </source>
</evidence>
<evidence type="ECO:0000259" key="4">
    <source>
        <dbReference type="PROSITE" id="PS50949"/>
    </source>
</evidence>
<evidence type="ECO:0000313" key="5">
    <source>
        <dbReference type="EMBL" id="MBB6217839.1"/>
    </source>
</evidence>
<dbReference type="Proteomes" id="UP000579281">
    <property type="component" value="Unassembled WGS sequence"/>
</dbReference>
<keyword evidence="2 5" id="KW-0238">DNA-binding</keyword>
<dbReference type="PROSITE" id="PS50949">
    <property type="entry name" value="HTH_GNTR"/>
    <property type="match status" value="1"/>
</dbReference>
<sequence length="120" mass="14006">MMDFDTRIPIYLQIIELIKKDIVLGNMKKGDKLPSVRVMANHLKVNVNTVQRVYQELEREGITFTERGKGSFITEDEELINKLKNNMACELLKKFVDGMKELGYSHENILDHLSNYMKED</sequence>
<dbReference type="InterPro" id="IPR000524">
    <property type="entry name" value="Tscrpt_reg_HTH_GntR"/>
</dbReference>
<dbReference type="SUPFAM" id="SSF46785">
    <property type="entry name" value="Winged helix' DNA-binding domain"/>
    <property type="match status" value="1"/>
</dbReference>
<dbReference type="InterPro" id="IPR036390">
    <property type="entry name" value="WH_DNA-bd_sf"/>
</dbReference>
<feature type="domain" description="HTH gntR-type" evidence="4">
    <location>
        <begin position="8"/>
        <end position="76"/>
    </location>
</feature>
<dbReference type="EMBL" id="JACHEN010000029">
    <property type="protein sequence ID" value="MBB6217839.1"/>
    <property type="molecule type" value="Genomic_DNA"/>
</dbReference>
<keyword evidence="1" id="KW-0805">Transcription regulation</keyword>
<dbReference type="PANTHER" id="PTHR38445">
    <property type="entry name" value="HTH-TYPE TRANSCRIPTIONAL REPRESSOR YTRA"/>
    <property type="match status" value="1"/>
</dbReference>
<evidence type="ECO:0000313" key="6">
    <source>
        <dbReference type="Proteomes" id="UP000579281"/>
    </source>
</evidence>
<organism evidence="5 6">
    <name type="scientific">Anaerosolibacter carboniphilus</name>
    <dbReference type="NCBI Taxonomy" id="1417629"/>
    <lineage>
        <taxon>Bacteria</taxon>
        <taxon>Bacillati</taxon>
        <taxon>Bacillota</taxon>
        <taxon>Clostridia</taxon>
        <taxon>Peptostreptococcales</taxon>
        <taxon>Thermotaleaceae</taxon>
        <taxon>Anaerosolibacter</taxon>
    </lineage>
</organism>
<dbReference type="GO" id="GO:0003700">
    <property type="term" value="F:DNA-binding transcription factor activity"/>
    <property type="evidence" value="ECO:0007669"/>
    <property type="project" value="InterPro"/>
</dbReference>
<evidence type="ECO:0000256" key="3">
    <source>
        <dbReference type="ARBA" id="ARBA00023163"/>
    </source>
</evidence>
<reference evidence="5 6" key="1">
    <citation type="submission" date="2020-08" db="EMBL/GenBank/DDBJ databases">
        <title>Genomic Encyclopedia of Type Strains, Phase IV (KMG-IV): sequencing the most valuable type-strain genomes for metagenomic binning, comparative biology and taxonomic classification.</title>
        <authorList>
            <person name="Goeker M."/>
        </authorList>
    </citation>
    <scope>NUCLEOTIDE SEQUENCE [LARGE SCALE GENOMIC DNA]</scope>
    <source>
        <strain evidence="5 6">DSM 103526</strain>
    </source>
</reference>
<dbReference type="AlphaFoldDB" id="A0A841L615"/>
<dbReference type="Pfam" id="PF00392">
    <property type="entry name" value="GntR"/>
    <property type="match status" value="1"/>
</dbReference>
<dbReference type="SMART" id="SM00345">
    <property type="entry name" value="HTH_GNTR"/>
    <property type="match status" value="1"/>
</dbReference>